<dbReference type="EMBL" id="BMFR01000025">
    <property type="protein sequence ID" value="GGG87166.1"/>
    <property type="molecule type" value="Genomic_DNA"/>
</dbReference>
<dbReference type="Proteomes" id="UP000622860">
    <property type="component" value="Unassembled WGS sequence"/>
</dbReference>
<keyword evidence="3" id="KW-1185">Reference proteome</keyword>
<gene>
    <name evidence="2" type="primary">yjaZ</name>
    <name evidence="2" type="ORF">GCM10011398_36260</name>
</gene>
<dbReference type="AlphaFoldDB" id="A0A917HRM6"/>
<protein>
    <recommendedName>
        <fullName evidence="1">DUF2268 domain-containing protein</fullName>
    </recommendedName>
</protein>
<evidence type="ECO:0000259" key="1">
    <source>
        <dbReference type="Pfam" id="PF10026"/>
    </source>
</evidence>
<feature type="domain" description="DUF2268" evidence="1">
    <location>
        <begin position="65"/>
        <end position="256"/>
    </location>
</feature>
<proteinExistence type="predicted"/>
<name>A0A917HRM6_9BACI</name>
<dbReference type="RefSeq" id="WP_188456787.1">
    <property type="nucleotide sequence ID" value="NZ_BMFR01000025.1"/>
</dbReference>
<evidence type="ECO:0000313" key="2">
    <source>
        <dbReference type="EMBL" id="GGG87166.1"/>
    </source>
</evidence>
<accession>A0A917HRM6</accession>
<dbReference type="Pfam" id="PF10026">
    <property type="entry name" value="DUF2268"/>
    <property type="match status" value="1"/>
</dbReference>
<evidence type="ECO:0000313" key="3">
    <source>
        <dbReference type="Proteomes" id="UP000622860"/>
    </source>
</evidence>
<sequence length="262" mass="30762">MGVIRTDKWLRDLYENPIELCEKLESYFEDAQSFEICSYLSLYGMYHHPARNGNKLLEKLKENKVWEVVQTEERELRNKWRGPAIPIFIFPADTTNQKIQRDLNGKSGIAFKDKLFLFLSANNTEDEIRALFTHEYNHICRLSNYKKDEKDYTLIDAIILEGLAESAVFEHVGDRFTASWTEYYSPKQLKSMWNNLLLPNKDLSKNDRNYRNILYGLHRYPKMAGYCVGYYLAKKYMDEQSLTSSDLLSTETETIAQLNNEG</sequence>
<reference evidence="2" key="1">
    <citation type="journal article" date="2014" name="Int. J. Syst. Evol. Microbiol.">
        <title>Complete genome sequence of Corynebacterium casei LMG S-19264T (=DSM 44701T), isolated from a smear-ripened cheese.</title>
        <authorList>
            <consortium name="US DOE Joint Genome Institute (JGI-PGF)"/>
            <person name="Walter F."/>
            <person name="Albersmeier A."/>
            <person name="Kalinowski J."/>
            <person name="Ruckert C."/>
        </authorList>
    </citation>
    <scope>NUCLEOTIDE SEQUENCE</scope>
    <source>
        <strain evidence="2">CGMCC 1.12754</strain>
    </source>
</reference>
<dbReference type="InterPro" id="IPR018728">
    <property type="entry name" value="DUF2268"/>
</dbReference>
<organism evidence="2 3">
    <name type="scientific">Virgibacillus oceani</name>
    <dbReference type="NCBI Taxonomy" id="1479511"/>
    <lineage>
        <taxon>Bacteria</taxon>
        <taxon>Bacillati</taxon>
        <taxon>Bacillota</taxon>
        <taxon>Bacilli</taxon>
        <taxon>Bacillales</taxon>
        <taxon>Bacillaceae</taxon>
        <taxon>Virgibacillus</taxon>
    </lineage>
</organism>
<reference evidence="2" key="2">
    <citation type="submission" date="2020-09" db="EMBL/GenBank/DDBJ databases">
        <authorList>
            <person name="Sun Q."/>
            <person name="Zhou Y."/>
        </authorList>
    </citation>
    <scope>NUCLEOTIDE SEQUENCE</scope>
    <source>
        <strain evidence="2">CGMCC 1.12754</strain>
    </source>
</reference>
<comment type="caution">
    <text evidence="2">The sequence shown here is derived from an EMBL/GenBank/DDBJ whole genome shotgun (WGS) entry which is preliminary data.</text>
</comment>